<dbReference type="Proteomes" id="UP000250321">
    <property type="component" value="Unassembled WGS sequence"/>
</dbReference>
<comment type="caution">
    <text evidence="1">The sequence shown here is derived from an EMBL/GenBank/DDBJ whole genome shotgun (WGS) entry which is preliminary data.</text>
</comment>
<organism evidence="1 2">
    <name type="scientific">Prunus yedoensis var. nudiflora</name>
    <dbReference type="NCBI Taxonomy" id="2094558"/>
    <lineage>
        <taxon>Eukaryota</taxon>
        <taxon>Viridiplantae</taxon>
        <taxon>Streptophyta</taxon>
        <taxon>Embryophyta</taxon>
        <taxon>Tracheophyta</taxon>
        <taxon>Spermatophyta</taxon>
        <taxon>Magnoliopsida</taxon>
        <taxon>eudicotyledons</taxon>
        <taxon>Gunneridae</taxon>
        <taxon>Pentapetalae</taxon>
        <taxon>rosids</taxon>
        <taxon>fabids</taxon>
        <taxon>Rosales</taxon>
        <taxon>Rosaceae</taxon>
        <taxon>Amygdaloideae</taxon>
        <taxon>Amygdaleae</taxon>
        <taxon>Prunus</taxon>
    </lineage>
</organism>
<reference evidence="1 2" key="1">
    <citation type="submission" date="2018-02" db="EMBL/GenBank/DDBJ databases">
        <title>Draft genome of wild Prunus yedoensis var. nudiflora.</title>
        <authorList>
            <person name="Baek S."/>
            <person name="Kim J.-H."/>
            <person name="Choi K."/>
            <person name="Kim G.-B."/>
            <person name="Cho A."/>
            <person name="Jang H."/>
            <person name="Shin C.-H."/>
            <person name="Yu H.-J."/>
            <person name="Mun J.-H."/>
        </authorList>
    </citation>
    <scope>NUCLEOTIDE SEQUENCE [LARGE SCALE GENOMIC DNA]</scope>
    <source>
        <strain evidence="2">cv. Jeju island</strain>
        <tissue evidence="1">Leaf</tissue>
    </source>
</reference>
<protein>
    <submittedName>
        <fullName evidence="1">Uncharacterized protein</fullName>
    </submittedName>
</protein>
<sequence>MTIVPPVKSLGWVSSSQAILQAGTWAYGTKMSKIEQLFGGRARRALGGLGGL</sequence>
<dbReference type="AlphaFoldDB" id="A0A314ZIB9"/>
<evidence type="ECO:0000313" key="1">
    <source>
        <dbReference type="EMBL" id="PQQ18400.1"/>
    </source>
</evidence>
<gene>
    <name evidence="1" type="ORF">Pyn_23494</name>
</gene>
<name>A0A314ZIB9_PRUYE</name>
<accession>A0A314ZIB9</accession>
<keyword evidence="2" id="KW-1185">Reference proteome</keyword>
<dbReference type="EMBL" id="PJQY01000110">
    <property type="protein sequence ID" value="PQQ18400.1"/>
    <property type="molecule type" value="Genomic_DNA"/>
</dbReference>
<evidence type="ECO:0000313" key="2">
    <source>
        <dbReference type="Proteomes" id="UP000250321"/>
    </source>
</evidence>
<proteinExistence type="predicted"/>